<keyword evidence="3" id="KW-1185">Reference proteome</keyword>
<sequence length="129" mass="15465">MESQEEQQFLSTTGIEWKFITPYGPLKGGFYERLIQSVKNVMYKAIRNKRLDFETMRTFLVEIEACLNTRPLTYMETDLEDRPTIRPIDFIQKNICLAYPLDLKVREQEQDADYRPRKISFNFERGLKR</sequence>
<dbReference type="PROSITE" id="PS50994">
    <property type="entry name" value="INTEGRASE"/>
    <property type="match status" value="1"/>
</dbReference>
<dbReference type="GO" id="GO:0003676">
    <property type="term" value="F:nucleic acid binding"/>
    <property type="evidence" value="ECO:0007669"/>
    <property type="project" value="InterPro"/>
</dbReference>
<dbReference type="InterPro" id="IPR001584">
    <property type="entry name" value="Integrase_cat-core"/>
</dbReference>
<evidence type="ECO:0000259" key="1">
    <source>
        <dbReference type="PROSITE" id="PS50994"/>
    </source>
</evidence>
<dbReference type="SUPFAM" id="SSF53098">
    <property type="entry name" value="Ribonuclease H-like"/>
    <property type="match status" value="1"/>
</dbReference>
<reference evidence="4" key="2">
    <citation type="submission" date="2019-09" db="UniProtKB">
        <authorList>
            <consortium name="WormBaseParasite"/>
        </authorList>
    </citation>
    <scope>IDENTIFICATION</scope>
</reference>
<dbReference type="InterPro" id="IPR036397">
    <property type="entry name" value="RNaseH_sf"/>
</dbReference>
<name>A0A183GFA0_HELPZ</name>
<evidence type="ECO:0000313" key="3">
    <source>
        <dbReference type="Proteomes" id="UP000050761"/>
    </source>
</evidence>
<evidence type="ECO:0000313" key="4">
    <source>
        <dbReference type="WBParaSite" id="HPBE_0002106001-mRNA-1"/>
    </source>
</evidence>
<protein>
    <submittedName>
        <fullName evidence="4">Integrase catalytic domain-containing protein</fullName>
    </submittedName>
</protein>
<dbReference type="EMBL" id="UZAH01032665">
    <property type="protein sequence ID" value="VDP23132.1"/>
    <property type="molecule type" value="Genomic_DNA"/>
</dbReference>
<accession>A0A3P8BAM3</accession>
<organism evidence="3 4">
    <name type="scientific">Heligmosomoides polygyrus</name>
    <name type="common">Parasitic roundworm</name>
    <dbReference type="NCBI Taxonomy" id="6339"/>
    <lineage>
        <taxon>Eukaryota</taxon>
        <taxon>Metazoa</taxon>
        <taxon>Ecdysozoa</taxon>
        <taxon>Nematoda</taxon>
        <taxon>Chromadorea</taxon>
        <taxon>Rhabditida</taxon>
        <taxon>Rhabditina</taxon>
        <taxon>Rhabditomorpha</taxon>
        <taxon>Strongyloidea</taxon>
        <taxon>Heligmosomidae</taxon>
        <taxon>Heligmosomoides</taxon>
    </lineage>
</organism>
<dbReference type="Gene3D" id="3.30.420.10">
    <property type="entry name" value="Ribonuclease H-like superfamily/Ribonuclease H"/>
    <property type="match status" value="1"/>
</dbReference>
<proteinExistence type="predicted"/>
<reference evidence="2 3" key="1">
    <citation type="submission" date="2018-11" db="EMBL/GenBank/DDBJ databases">
        <authorList>
            <consortium name="Pathogen Informatics"/>
        </authorList>
    </citation>
    <scope>NUCLEOTIDE SEQUENCE [LARGE SCALE GENOMIC DNA]</scope>
</reference>
<gene>
    <name evidence="2" type="ORF">HPBE_LOCUS21059</name>
</gene>
<dbReference type="PANTHER" id="PTHR47331">
    <property type="entry name" value="PHD-TYPE DOMAIN-CONTAINING PROTEIN"/>
    <property type="match status" value="1"/>
</dbReference>
<evidence type="ECO:0000313" key="2">
    <source>
        <dbReference type="EMBL" id="VDP23132.1"/>
    </source>
</evidence>
<dbReference type="GO" id="GO:0015074">
    <property type="term" value="P:DNA integration"/>
    <property type="evidence" value="ECO:0007669"/>
    <property type="project" value="InterPro"/>
</dbReference>
<dbReference type="OrthoDB" id="5871302at2759"/>
<accession>A0A183GFA0</accession>
<feature type="domain" description="Integrase catalytic" evidence="1">
    <location>
        <begin position="1"/>
        <end position="95"/>
    </location>
</feature>
<dbReference type="AlphaFoldDB" id="A0A183GFA0"/>
<dbReference type="Proteomes" id="UP000050761">
    <property type="component" value="Unassembled WGS sequence"/>
</dbReference>
<dbReference type="InterPro" id="IPR012337">
    <property type="entry name" value="RNaseH-like_sf"/>
</dbReference>
<dbReference type="WBParaSite" id="HPBE_0002106001-mRNA-1">
    <property type="protein sequence ID" value="HPBE_0002106001-mRNA-1"/>
    <property type="gene ID" value="HPBE_0002106001"/>
</dbReference>